<gene>
    <name evidence="1" type="ORF">PLICRDRAFT_180613</name>
</gene>
<dbReference type="EMBL" id="KN832580">
    <property type="protein sequence ID" value="KII83212.1"/>
    <property type="molecule type" value="Genomic_DNA"/>
</dbReference>
<protein>
    <submittedName>
        <fullName evidence="1">Unplaced genomic scaffold PLICRscaffold_27, whole genome shotgun sequence</fullName>
    </submittedName>
</protein>
<evidence type="ECO:0000313" key="2">
    <source>
        <dbReference type="Proteomes" id="UP000053263"/>
    </source>
</evidence>
<dbReference type="Proteomes" id="UP000053263">
    <property type="component" value="Unassembled WGS sequence"/>
</dbReference>
<reference evidence="1 2" key="1">
    <citation type="submission" date="2014-06" db="EMBL/GenBank/DDBJ databases">
        <title>Evolutionary Origins and Diversification of the Mycorrhizal Mutualists.</title>
        <authorList>
            <consortium name="DOE Joint Genome Institute"/>
            <consortium name="Mycorrhizal Genomics Consortium"/>
            <person name="Kohler A."/>
            <person name="Kuo A."/>
            <person name="Nagy L.G."/>
            <person name="Floudas D."/>
            <person name="Copeland A."/>
            <person name="Barry K.W."/>
            <person name="Cichocki N."/>
            <person name="Veneault-Fourrey C."/>
            <person name="LaButti K."/>
            <person name="Lindquist E.A."/>
            <person name="Lipzen A."/>
            <person name="Lundell T."/>
            <person name="Morin E."/>
            <person name="Murat C."/>
            <person name="Riley R."/>
            <person name="Ohm R."/>
            <person name="Sun H."/>
            <person name="Tunlid A."/>
            <person name="Henrissat B."/>
            <person name="Grigoriev I.V."/>
            <person name="Hibbett D.S."/>
            <person name="Martin F."/>
        </authorList>
    </citation>
    <scope>NUCLEOTIDE SEQUENCE [LARGE SCALE GENOMIC DNA]</scope>
    <source>
        <strain evidence="1 2">FD-325 SS-3</strain>
    </source>
</reference>
<accession>A0A0C9SQ16</accession>
<sequence>MSFNLTIDHETAEEIWKNRFIQGYPVDQNRYITEDEYMERVSHLEDTDIPIDLEEGSRFYTVESMNTPDVVASVWATTSNNLLQDYRPLDVGDHVVGLIDGSMHGALSGDLAAKMELGGNTVIFRWELDGEFNGHSTHFIVETYEAPRGSTQ</sequence>
<name>A0A0C9SQ16_PLICR</name>
<proteinExistence type="predicted"/>
<dbReference type="HOGENOM" id="CLU_1723147_0_0_1"/>
<evidence type="ECO:0000313" key="1">
    <source>
        <dbReference type="EMBL" id="KII83212.1"/>
    </source>
</evidence>
<keyword evidence="2" id="KW-1185">Reference proteome</keyword>
<organism evidence="1 2">
    <name type="scientific">Plicaturopsis crispa FD-325 SS-3</name>
    <dbReference type="NCBI Taxonomy" id="944288"/>
    <lineage>
        <taxon>Eukaryota</taxon>
        <taxon>Fungi</taxon>
        <taxon>Dikarya</taxon>
        <taxon>Basidiomycota</taxon>
        <taxon>Agaricomycotina</taxon>
        <taxon>Agaricomycetes</taxon>
        <taxon>Agaricomycetidae</taxon>
        <taxon>Amylocorticiales</taxon>
        <taxon>Amylocorticiaceae</taxon>
        <taxon>Plicatura</taxon>
        <taxon>Plicaturopsis crispa</taxon>
    </lineage>
</organism>
<dbReference type="AlphaFoldDB" id="A0A0C9SQ16"/>